<evidence type="ECO:0000256" key="6">
    <source>
        <dbReference type="ARBA" id="ARBA00023237"/>
    </source>
</evidence>
<evidence type="ECO:0000313" key="9">
    <source>
        <dbReference type="EMBL" id="SIN95986.1"/>
    </source>
</evidence>
<keyword evidence="4 7" id="KW-0812">Transmembrane</keyword>
<accession>A0A1N6FL72</accession>
<dbReference type="InterPro" id="IPR023996">
    <property type="entry name" value="TonB-dep_OMP_SusC/RagA"/>
</dbReference>
<evidence type="ECO:0000256" key="1">
    <source>
        <dbReference type="ARBA" id="ARBA00004571"/>
    </source>
</evidence>
<dbReference type="Gene3D" id="3.55.50.30">
    <property type="match status" value="1"/>
</dbReference>
<dbReference type="InterPro" id="IPR023997">
    <property type="entry name" value="TonB-dep_OMP_SusC/RagA_CS"/>
</dbReference>
<organism evidence="9 10">
    <name type="scientific">Chitinophaga niabensis</name>
    <dbReference type="NCBI Taxonomy" id="536979"/>
    <lineage>
        <taxon>Bacteria</taxon>
        <taxon>Pseudomonadati</taxon>
        <taxon>Bacteroidota</taxon>
        <taxon>Chitinophagia</taxon>
        <taxon>Chitinophagales</taxon>
        <taxon>Chitinophagaceae</taxon>
        <taxon>Chitinophaga</taxon>
    </lineage>
</organism>
<keyword evidence="6 7" id="KW-0998">Cell outer membrane</keyword>
<dbReference type="Gene3D" id="2.40.170.20">
    <property type="entry name" value="TonB-dependent receptor, beta-barrel domain"/>
    <property type="match status" value="1"/>
</dbReference>
<keyword evidence="2 7" id="KW-0813">Transport</keyword>
<protein>
    <submittedName>
        <fullName evidence="9">TonB-linked outer membrane protein, SusC/RagA family</fullName>
    </submittedName>
</protein>
<name>A0A1N6FL72_9BACT</name>
<comment type="subcellular location">
    <subcellularLocation>
        <location evidence="1 7">Cell outer membrane</location>
        <topology evidence="1 7">Multi-pass membrane protein</topology>
    </subcellularLocation>
</comment>
<evidence type="ECO:0000259" key="8">
    <source>
        <dbReference type="Pfam" id="PF07715"/>
    </source>
</evidence>
<dbReference type="Pfam" id="PF07715">
    <property type="entry name" value="Plug"/>
    <property type="match status" value="1"/>
</dbReference>
<evidence type="ECO:0000256" key="4">
    <source>
        <dbReference type="ARBA" id="ARBA00022692"/>
    </source>
</evidence>
<dbReference type="SUPFAM" id="SSF56935">
    <property type="entry name" value="Porins"/>
    <property type="match status" value="1"/>
</dbReference>
<evidence type="ECO:0000313" key="10">
    <source>
        <dbReference type="Proteomes" id="UP000185003"/>
    </source>
</evidence>
<evidence type="ECO:0000256" key="2">
    <source>
        <dbReference type="ARBA" id="ARBA00022448"/>
    </source>
</evidence>
<dbReference type="InterPro" id="IPR036942">
    <property type="entry name" value="Beta-barrel_TonB_sf"/>
</dbReference>
<sequence length="1193" mass="129294">MSTNVSAKALLSKSMRTASMHLMAVIFLFEIAYPQTGYSQSILNKRISIQVDDMSLKNVLHQIGNKADVKFVYSSSHIALDQKVTASARQEELGKVLNRLFNRTEIDFEVSDRFIILKENETAPPFEMSAIRPVADSLIKGKVLSETNDPFPGATILEKGTGNGATSGADGAFSLKVKQGATLVVTAIGYQPLEITASNARTIHLKVAVKQLQDIVVTAAGIARQKNSLGYSVSTVTSDKLAQKSEPDPVRALTGKVAGVNIQSAGGVAGGATNITIRGNSSLNGNNQPLFVVDGVPFDNSSFANVGATTVGGVGVTNRAFDLDPNNIQSMTVLKGAAAAALYGSRAANGAIIITTKAGKKMSRKGTEITYSTSYAFENVAGLPEYQTKYGQGTNNDYRHGVYASWGQPYPGVKSLLPTRTTVPHQLTRTFGSDIFPQFYEADGVTPIQVPYKSYAGQNVKNFFRTGNVYENAITISSGSEKGNFNAGFSHTMNNGVVPSNEINRTSVNVGGNIKLENKFYASGSINYVTTRQTTPPIGGTTGSIMSALMYVPTSFDLTSYPYENPKDGSNVYDYTGVDNPYWSVKHSPSTSAVDRYYGNLILGFDPTPWLNIQNTIGFNSYTDRRTNVRGKGSSSYPNGSITTDNIYRQELDNTLLATVTTKLKPDLSMRAIIGNNVNQRLTDRKAFYGDNIIVADLVDIHNTSSITPIQLNNNRNLLKQRYFAFFTDITFDYKNFASLNFVGRNDVSSTLPKNNRSYFYGGVNGSFVFSDAFQLSDRILSFGKIRAGYTRVGNEASPYQTAAFYQINPSLGAPNSPGNVGLPFSGSNGSYNVVTKTDVLTNANLKPEFITELELGTELRFFNSRIGIDFTYYNKKSTSQIFEVTAAPSSGYTSQILNLGEATNKGVEIGLTIAALQSNNGLNWNINANFTRNRNIIQDLGGYDRFSYGGASGTSSVHIVGQPYGQIQGTGYARDDEGNILIDPNTGKPLASGTLLPIGNPNPDFMMGITNTFHFRNFGLNVLFDWKQGGNLFSSTVGNMMSRGVTRDTEDREFQIVAPGVLGDINTQTALRDQSGKKIPNNVAISYEDHFFSGGMGPGGVNEGSVFDATVFRLREIGFSYDLPKSMLGRTPFGSISLSLSGRNLWYKAPGFPRYTNFDPEVSTLGAGNSQGYDNLGVPTTKRFGFNLKCSF</sequence>
<feature type="domain" description="TonB-dependent receptor plug" evidence="8">
    <location>
        <begin position="227"/>
        <end position="351"/>
    </location>
</feature>
<dbReference type="InterPro" id="IPR037066">
    <property type="entry name" value="Plug_dom_sf"/>
</dbReference>
<proteinExistence type="inferred from homology"/>
<gene>
    <name evidence="9" type="ORF">SAMN04488055_2279</name>
</gene>
<dbReference type="SUPFAM" id="SSF49464">
    <property type="entry name" value="Carboxypeptidase regulatory domain-like"/>
    <property type="match status" value="1"/>
</dbReference>
<dbReference type="NCBIfam" id="TIGR04056">
    <property type="entry name" value="OMP_RagA_SusC"/>
    <property type="match status" value="1"/>
</dbReference>
<evidence type="ECO:0000256" key="5">
    <source>
        <dbReference type="ARBA" id="ARBA00023136"/>
    </source>
</evidence>
<dbReference type="Gene3D" id="2.60.40.1120">
    <property type="entry name" value="Carboxypeptidase-like, regulatory domain"/>
    <property type="match status" value="1"/>
</dbReference>
<dbReference type="InterPro" id="IPR039426">
    <property type="entry name" value="TonB-dep_rcpt-like"/>
</dbReference>
<dbReference type="NCBIfam" id="TIGR04057">
    <property type="entry name" value="SusC_RagA_signa"/>
    <property type="match status" value="1"/>
</dbReference>
<evidence type="ECO:0000256" key="7">
    <source>
        <dbReference type="PROSITE-ProRule" id="PRU01360"/>
    </source>
</evidence>
<keyword evidence="3 7" id="KW-1134">Transmembrane beta strand</keyword>
<dbReference type="PROSITE" id="PS52016">
    <property type="entry name" value="TONB_DEPENDENT_REC_3"/>
    <property type="match status" value="1"/>
</dbReference>
<dbReference type="Pfam" id="PF13715">
    <property type="entry name" value="CarbopepD_reg_2"/>
    <property type="match status" value="1"/>
</dbReference>
<comment type="similarity">
    <text evidence="7">Belongs to the TonB-dependent receptor family.</text>
</comment>
<keyword evidence="10" id="KW-1185">Reference proteome</keyword>
<dbReference type="GO" id="GO:0009279">
    <property type="term" value="C:cell outer membrane"/>
    <property type="evidence" value="ECO:0007669"/>
    <property type="project" value="UniProtKB-SubCell"/>
</dbReference>
<dbReference type="RefSeq" id="WP_084185519.1">
    <property type="nucleotide sequence ID" value="NZ_FSRA01000001.1"/>
</dbReference>
<dbReference type="STRING" id="536979.SAMN04488055_2279"/>
<dbReference type="Gene3D" id="2.170.130.10">
    <property type="entry name" value="TonB-dependent receptor, plug domain"/>
    <property type="match status" value="1"/>
</dbReference>
<reference evidence="9 10" key="1">
    <citation type="submission" date="2016-11" db="EMBL/GenBank/DDBJ databases">
        <authorList>
            <person name="Jaros S."/>
            <person name="Januszkiewicz K."/>
            <person name="Wedrychowicz H."/>
        </authorList>
    </citation>
    <scope>NUCLEOTIDE SEQUENCE [LARGE SCALE GENOMIC DNA]</scope>
    <source>
        <strain evidence="9 10">DSM 24787</strain>
    </source>
</reference>
<dbReference type="InterPro" id="IPR008969">
    <property type="entry name" value="CarboxyPept-like_regulatory"/>
</dbReference>
<dbReference type="InterPro" id="IPR012910">
    <property type="entry name" value="Plug_dom"/>
</dbReference>
<evidence type="ECO:0000256" key="3">
    <source>
        <dbReference type="ARBA" id="ARBA00022452"/>
    </source>
</evidence>
<dbReference type="AlphaFoldDB" id="A0A1N6FL72"/>
<dbReference type="EMBL" id="FSRA01000001">
    <property type="protein sequence ID" value="SIN95986.1"/>
    <property type="molecule type" value="Genomic_DNA"/>
</dbReference>
<dbReference type="Proteomes" id="UP000185003">
    <property type="component" value="Unassembled WGS sequence"/>
</dbReference>
<keyword evidence="5 7" id="KW-0472">Membrane</keyword>
<dbReference type="OrthoDB" id="609136at2"/>